<keyword evidence="2" id="KW-0378">Hydrolase</keyword>
<gene>
    <name evidence="4" type="ORF">PCAMFM013_S004g000476</name>
</gene>
<feature type="compositionally biased region" description="Low complexity" evidence="3">
    <location>
        <begin position="57"/>
        <end position="85"/>
    </location>
</feature>
<dbReference type="InterPro" id="IPR000026">
    <property type="entry name" value="N1-like"/>
</dbReference>
<reference evidence="4 5" key="1">
    <citation type="journal article" date="2014" name="Nat. Commun.">
        <title>Multiple recent horizontal transfers of a large genomic region in cheese making fungi.</title>
        <authorList>
            <person name="Cheeseman K."/>
            <person name="Ropars J."/>
            <person name="Renault P."/>
            <person name="Dupont J."/>
            <person name="Gouzy J."/>
            <person name="Branca A."/>
            <person name="Abraham A.L."/>
            <person name="Ceppi M."/>
            <person name="Conseiller E."/>
            <person name="Debuchy R."/>
            <person name="Malagnac F."/>
            <person name="Goarin A."/>
            <person name="Silar P."/>
            <person name="Lacoste S."/>
            <person name="Sallet E."/>
            <person name="Bensimon A."/>
            <person name="Giraud T."/>
            <person name="Brygoo Y."/>
        </authorList>
    </citation>
    <scope>NUCLEOTIDE SEQUENCE [LARGE SCALE GENOMIC DNA]</scope>
    <source>
        <strain evidence="5">FM 013</strain>
    </source>
</reference>
<dbReference type="SUPFAM" id="SSF53933">
    <property type="entry name" value="Microbial ribonucleases"/>
    <property type="match status" value="1"/>
</dbReference>
<dbReference type="EMBL" id="HG793137">
    <property type="protein sequence ID" value="CRL20535.1"/>
    <property type="molecule type" value="Genomic_DNA"/>
</dbReference>
<proteinExistence type="predicted"/>
<dbReference type="GO" id="GO:0004521">
    <property type="term" value="F:RNA endonuclease activity"/>
    <property type="evidence" value="ECO:0007669"/>
    <property type="project" value="InterPro"/>
</dbReference>
<accession>A0A0G4P2J0</accession>
<dbReference type="Gene3D" id="3.10.450.30">
    <property type="entry name" value="Microbial ribonucleases"/>
    <property type="match status" value="1"/>
</dbReference>
<sequence length="216" mass="22577">MSCLKGLSSRRSTTQEARNSNPPAGNRLQSPASSAPPAQAAAPPYSATAPFPPPQAPSVSSASASASSARLASSASSVSSSSASVKTNSSYFDCHGVPSDNNNPKGRDWHYAQDVKAQAQQAPPPKPSGRGYPSHFGNKGPNPLPLSANGRLTHTPIKDGTSQPYKRGPPGAHRVVYNDNDRSTVNVIYHDPTKPGLPGSRSTQFSMASYVPKRNT</sequence>
<evidence type="ECO:0000256" key="2">
    <source>
        <dbReference type="ARBA" id="ARBA00022801"/>
    </source>
</evidence>
<organism evidence="4 5">
    <name type="scientific">Penicillium camemberti (strain FM 013)</name>
    <dbReference type="NCBI Taxonomy" id="1429867"/>
    <lineage>
        <taxon>Eukaryota</taxon>
        <taxon>Fungi</taxon>
        <taxon>Dikarya</taxon>
        <taxon>Ascomycota</taxon>
        <taxon>Pezizomycotina</taxon>
        <taxon>Eurotiomycetes</taxon>
        <taxon>Eurotiomycetidae</taxon>
        <taxon>Eurotiales</taxon>
        <taxon>Aspergillaceae</taxon>
        <taxon>Penicillium</taxon>
    </lineage>
</organism>
<evidence type="ECO:0000256" key="1">
    <source>
        <dbReference type="ARBA" id="ARBA00022722"/>
    </source>
</evidence>
<dbReference type="Proteomes" id="UP000053732">
    <property type="component" value="Unassembled WGS sequence"/>
</dbReference>
<dbReference type="Pfam" id="PF00545">
    <property type="entry name" value="Ribonuclease"/>
    <property type="match status" value="1"/>
</dbReference>
<feature type="compositionally biased region" description="Low complexity" evidence="3">
    <location>
        <begin position="30"/>
        <end position="49"/>
    </location>
</feature>
<evidence type="ECO:0000313" key="5">
    <source>
        <dbReference type="Proteomes" id="UP000053732"/>
    </source>
</evidence>
<evidence type="ECO:0000256" key="3">
    <source>
        <dbReference type="SAM" id="MobiDB-lite"/>
    </source>
</evidence>
<dbReference type="AlphaFoldDB" id="A0A0G4P2J0"/>
<evidence type="ECO:0000313" key="4">
    <source>
        <dbReference type="EMBL" id="CRL20535.1"/>
    </source>
</evidence>
<protein>
    <submittedName>
        <fullName evidence="4">Guanine-specific ribonuclease N1/T1</fullName>
    </submittedName>
</protein>
<feature type="region of interest" description="Disordered" evidence="3">
    <location>
        <begin position="1"/>
        <end position="216"/>
    </location>
</feature>
<feature type="compositionally biased region" description="Polar residues" evidence="3">
    <location>
        <begin position="9"/>
        <end position="29"/>
    </location>
</feature>
<dbReference type="InterPro" id="IPR016191">
    <property type="entry name" value="Ribonuclease/ribotoxin"/>
</dbReference>
<dbReference type="GO" id="GO:0003723">
    <property type="term" value="F:RNA binding"/>
    <property type="evidence" value="ECO:0007669"/>
    <property type="project" value="InterPro"/>
</dbReference>
<keyword evidence="1" id="KW-0540">Nuclease</keyword>
<name>A0A0G4P2J0_PENC3</name>
<keyword evidence="5" id="KW-1185">Reference proteome</keyword>
<dbReference type="GO" id="GO:0016787">
    <property type="term" value="F:hydrolase activity"/>
    <property type="evidence" value="ECO:0007669"/>
    <property type="project" value="UniProtKB-KW"/>
</dbReference>